<accession>A0A448AZX6</accession>
<evidence type="ECO:0000256" key="1">
    <source>
        <dbReference type="SAM" id="Phobius"/>
    </source>
</evidence>
<evidence type="ECO:0000313" key="3">
    <source>
        <dbReference type="Proteomes" id="UP000279227"/>
    </source>
</evidence>
<reference evidence="2 3" key="1">
    <citation type="submission" date="2018-12" db="EMBL/GenBank/DDBJ databases">
        <authorList>
            <consortium name="Pathogen Informatics"/>
        </authorList>
    </citation>
    <scope>NUCLEOTIDE SEQUENCE [LARGE SCALE GENOMIC DNA]</scope>
    <source>
        <strain evidence="2 3">NCTC11432</strain>
    </source>
</reference>
<feature type="transmembrane region" description="Helical" evidence="1">
    <location>
        <begin position="25"/>
        <end position="44"/>
    </location>
</feature>
<name>A0A448AZX6_CHRGE</name>
<keyword evidence="1" id="KW-1133">Transmembrane helix</keyword>
<sequence length="110" mass="11786">MGKAENPIRVGITNNNCIMKTLRKFILPAVVVIFGAGSAFATNVNKNAHKAVKDGYVFRPGELEECQNTHISCSDTGSVICTANVGMGTENLRDLSGTSCPNNLFEIPQN</sequence>
<dbReference type="EMBL" id="LR134289">
    <property type="protein sequence ID" value="VEE06019.1"/>
    <property type="molecule type" value="Genomic_DNA"/>
</dbReference>
<gene>
    <name evidence="2" type="ORF">NCTC11432_01432</name>
</gene>
<dbReference type="InterPro" id="IPR045391">
    <property type="entry name" value="DUF6520"/>
</dbReference>
<dbReference type="STRING" id="525257.HMPREF0204_13035"/>
<proteinExistence type="predicted"/>
<keyword evidence="1" id="KW-0812">Transmembrane</keyword>
<protein>
    <submittedName>
        <fullName evidence="2">Uncharacterized protein</fullName>
    </submittedName>
</protein>
<keyword evidence="1" id="KW-0472">Membrane</keyword>
<dbReference type="AlphaFoldDB" id="A0A448AZX6"/>
<evidence type="ECO:0000313" key="2">
    <source>
        <dbReference type="EMBL" id="VEE06019.1"/>
    </source>
</evidence>
<dbReference type="Pfam" id="PF20130">
    <property type="entry name" value="DUF6520"/>
    <property type="match status" value="1"/>
</dbReference>
<dbReference type="Proteomes" id="UP000279227">
    <property type="component" value="Chromosome"/>
</dbReference>
<organism evidence="2 3">
    <name type="scientific">Chryseobacterium gleum</name>
    <name type="common">Flavobacterium gleum</name>
    <dbReference type="NCBI Taxonomy" id="250"/>
    <lineage>
        <taxon>Bacteria</taxon>
        <taxon>Pseudomonadati</taxon>
        <taxon>Bacteroidota</taxon>
        <taxon>Flavobacteriia</taxon>
        <taxon>Flavobacteriales</taxon>
        <taxon>Weeksellaceae</taxon>
        <taxon>Chryseobacterium group</taxon>
        <taxon>Chryseobacterium</taxon>
    </lineage>
</organism>
<dbReference type="KEGG" id="cgle:NCTC11432_01432"/>